<dbReference type="PANTHER" id="PTHR43752">
    <property type="entry name" value="BNR/ASP-BOX REPEAT FAMILY PROTEIN"/>
    <property type="match status" value="1"/>
</dbReference>
<reference evidence="3" key="1">
    <citation type="submission" date="2020-10" db="EMBL/GenBank/DDBJ databases">
        <title>Unveiling of a novel bifunctional photoreceptor, Dualchrome1, isolated from a cosmopolitan green alga.</title>
        <authorList>
            <person name="Suzuki S."/>
            <person name="Kawachi M."/>
        </authorList>
    </citation>
    <scope>NUCLEOTIDE SEQUENCE</scope>
    <source>
        <strain evidence="3">NIES 2893</strain>
    </source>
</reference>
<dbReference type="EMBL" id="BNJQ01000001">
    <property type="protein sequence ID" value="GHP01634.1"/>
    <property type="molecule type" value="Genomic_DNA"/>
</dbReference>
<feature type="compositionally biased region" description="Basic residues" evidence="1">
    <location>
        <begin position="881"/>
        <end position="895"/>
    </location>
</feature>
<dbReference type="Pfam" id="PF13088">
    <property type="entry name" value="BNR_2"/>
    <property type="match status" value="1"/>
</dbReference>
<dbReference type="AlphaFoldDB" id="A0A830H3P2"/>
<dbReference type="CDD" id="cd15482">
    <property type="entry name" value="Sialidase_non-viral"/>
    <property type="match status" value="1"/>
</dbReference>
<feature type="compositionally biased region" description="Basic and acidic residues" evidence="1">
    <location>
        <begin position="605"/>
        <end position="615"/>
    </location>
</feature>
<dbReference type="SUPFAM" id="SSF50939">
    <property type="entry name" value="Sialidases"/>
    <property type="match status" value="1"/>
</dbReference>
<accession>A0A830H3P2</accession>
<keyword evidence="4" id="KW-1185">Reference proteome</keyword>
<evidence type="ECO:0000256" key="1">
    <source>
        <dbReference type="SAM" id="MobiDB-lite"/>
    </source>
</evidence>
<dbReference type="InterPro" id="IPR011040">
    <property type="entry name" value="Sialidase"/>
</dbReference>
<feature type="compositionally biased region" description="Pro residues" evidence="1">
    <location>
        <begin position="75"/>
        <end position="84"/>
    </location>
</feature>
<dbReference type="InterPro" id="IPR036278">
    <property type="entry name" value="Sialidase_sf"/>
</dbReference>
<comment type="caution">
    <text evidence="3">The sequence shown here is derived from an EMBL/GenBank/DDBJ whole genome shotgun (WGS) entry which is preliminary data.</text>
</comment>
<dbReference type="OrthoDB" id="2739686at2759"/>
<feature type="region of interest" description="Disordered" evidence="1">
    <location>
        <begin position="860"/>
        <end position="895"/>
    </location>
</feature>
<evidence type="ECO:0000313" key="3">
    <source>
        <dbReference type="EMBL" id="GHP01634.1"/>
    </source>
</evidence>
<name>A0A830H3P2_9CHLO</name>
<proteinExistence type="predicted"/>
<sequence length="895" mass="96666">MFAHMTTRPRRACGLVTVMRRKTWSSWGAIVLLLCHVKLAVVSGRRLQQTPQRTTHHLRAGGMQKLDDEGHVPRFSPPPPPPGPVLHGDDQECDLKRKQLEAEFKHWINMHPRATSTEVSQRNATFQVHVFQSTVSCKEEYEARRRDQARHRHEQAVRAAAVGLRLSLDTGASEVLVQPNSQNPYSAGAVSVQTKTDGVVRPSAGEPVDDVQAWEAVIPRVLDKARSPSIASPSHGRIAITWAESSAFSEDEAWRISPSGGVPAMQSRIAVGVLDTHGATESEFGKFDVKLLEERTQLHQPGSQFQRYQPVLWSDPRAAVLRVLFGAEVDPFSNDMDAEPGAYAFTAAAGKAKAKPQQERRTKVLGANGEIDKINRKGMMEARKMSVMSEKDKQARAWKIAVKSRQGRPLTAGESGVGMDSPDLPGWVNLPPPLPEPVEEVTEPTPTKRELHVLMSLDAGESWTAPESQIAARRIEAPRASLSSSPVAVRTNGPDSLFISEGLKRSYGPGADWLLPITIHEDPGATEEAEARNVADKAVWPTLPGARPGSKFTPHAGLIRTSDDGMTYSPPEAITRPGEDLVSPSLVSTPDGRVVAFLADKRGGRGRIHRSESGDVGKTWATPTPTNLPSNGEPVGACLLASGKIAIVFSNALAPHSAPMSIALSHDGGITFDHIRDLESTWANTTAQVNQLGGYDDDAQRPYGPGSCVGTATGPAGSPSEGVSMVHVVFARSTPTASLSSLLYKTFPETWVEEGSGKSVGRLEGQPGYRRRPSKSVQQSGSVVWKDALLTTTLTSPEEGKEETVGTPVGEPGEPTPPPPDRVKELEQLMEAARTPPPPPPRLELKKPKETAYDKYAKHMGIALPPPTPGAGGTWYDFHGGKKGKKAKKEKKKSG</sequence>
<dbReference type="PANTHER" id="PTHR43752:SF2">
    <property type="entry name" value="BNR_ASP-BOX REPEAT FAMILY PROTEIN"/>
    <property type="match status" value="1"/>
</dbReference>
<evidence type="ECO:0000313" key="4">
    <source>
        <dbReference type="Proteomes" id="UP000660262"/>
    </source>
</evidence>
<feature type="domain" description="Sialidase" evidence="2">
    <location>
        <begin position="557"/>
        <end position="681"/>
    </location>
</feature>
<feature type="region of interest" description="Disordered" evidence="1">
    <location>
        <begin position="605"/>
        <end position="629"/>
    </location>
</feature>
<feature type="region of interest" description="Disordered" evidence="1">
    <location>
        <begin position="757"/>
        <end position="822"/>
    </location>
</feature>
<feature type="region of interest" description="Disordered" evidence="1">
    <location>
        <begin position="541"/>
        <end position="568"/>
    </location>
</feature>
<dbReference type="Proteomes" id="UP000660262">
    <property type="component" value="Unassembled WGS sequence"/>
</dbReference>
<protein>
    <recommendedName>
        <fullName evidence="2">Sialidase domain-containing protein</fullName>
    </recommendedName>
</protein>
<feature type="region of interest" description="Disordered" evidence="1">
    <location>
        <begin position="66"/>
        <end position="89"/>
    </location>
</feature>
<gene>
    <name evidence="3" type="ORF">PPROV_000039000</name>
</gene>
<dbReference type="Gene3D" id="2.120.10.10">
    <property type="match status" value="1"/>
</dbReference>
<evidence type="ECO:0000259" key="2">
    <source>
        <dbReference type="Pfam" id="PF13088"/>
    </source>
</evidence>
<organism evidence="3 4">
    <name type="scientific">Pycnococcus provasolii</name>
    <dbReference type="NCBI Taxonomy" id="41880"/>
    <lineage>
        <taxon>Eukaryota</taxon>
        <taxon>Viridiplantae</taxon>
        <taxon>Chlorophyta</taxon>
        <taxon>Pseudoscourfieldiophyceae</taxon>
        <taxon>Pseudoscourfieldiales</taxon>
        <taxon>Pycnococcaceae</taxon>
        <taxon>Pycnococcus</taxon>
    </lineage>
</organism>